<protein>
    <submittedName>
        <fullName evidence="4">Uncharacterized protein</fullName>
    </submittedName>
</protein>
<dbReference type="OrthoDB" id="19419at2759"/>
<proteinExistence type="evidence at transcript level"/>
<evidence type="ECO:0000256" key="2">
    <source>
        <dbReference type="ARBA" id="ARBA00023186"/>
    </source>
</evidence>
<dbReference type="SUPFAM" id="SSF143113">
    <property type="entry name" value="NAP-like"/>
    <property type="match status" value="1"/>
</dbReference>
<evidence type="ECO:0000256" key="1">
    <source>
        <dbReference type="ARBA" id="ARBA00009947"/>
    </source>
</evidence>
<reference evidence="4" key="1">
    <citation type="submission" date="2012-05" db="EMBL/GenBank/DDBJ databases">
        <authorList>
            <person name="Krishnakumar V."/>
            <person name="Cheung F."/>
            <person name="Xiao Y."/>
            <person name="Chan A."/>
            <person name="Moskal W.A."/>
            <person name="Town C.D."/>
        </authorList>
    </citation>
    <scope>NUCLEOTIDE SEQUENCE</scope>
</reference>
<organism evidence="4">
    <name type="scientific">Lotus japonicus</name>
    <name type="common">Lotus corniculatus var. japonicus</name>
    <dbReference type="NCBI Taxonomy" id="34305"/>
    <lineage>
        <taxon>Eukaryota</taxon>
        <taxon>Viridiplantae</taxon>
        <taxon>Streptophyta</taxon>
        <taxon>Embryophyta</taxon>
        <taxon>Tracheophyta</taxon>
        <taxon>Spermatophyta</taxon>
        <taxon>Magnoliopsida</taxon>
        <taxon>eudicotyledons</taxon>
        <taxon>Gunneridae</taxon>
        <taxon>Pentapetalae</taxon>
        <taxon>rosids</taxon>
        <taxon>fabids</taxon>
        <taxon>Fabales</taxon>
        <taxon>Fabaceae</taxon>
        <taxon>Papilionoideae</taxon>
        <taxon>50 kb inversion clade</taxon>
        <taxon>NPAAA clade</taxon>
        <taxon>Hologalegina</taxon>
        <taxon>robinioid clade</taxon>
        <taxon>Loteae</taxon>
        <taxon>Lotus</taxon>
    </lineage>
</organism>
<dbReference type="EMBL" id="BT135242">
    <property type="protein sequence ID" value="AFK35037.1"/>
    <property type="molecule type" value="mRNA"/>
</dbReference>
<name>I3S445_LOTJA</name>
<dbReference type="PANTHER" id="PTHR11875">
    <property type="entry name" value="TESTIS-SPECIFIC Y-ENCODED PROTEIN"/>
    <property type="match status" value="1"/>
</dbReference>
<dbReference type="GO" id="GO:0042393">
    <property type="term" value="F:histone binding"/>
    <property type="evidence" value="ECO:0007669"/>
    <property type="project" value="UniProtKB-ARBA"/>
</dbReference>
<dbReference type="KEGG" id="lja:130742982"/>
<comment type="similarity">
    <text evidence="1 3">Belongs to the nucleosome assembly protein (NAP) family.</text>
</comment>
<dbReference type="AlphaFoldDB" id="I3S445"/>
<dbReference type="Pfam" id="PF00956">
    <property type="entry name" value="NAP"/>
    <property type="match status" value="1"/>
</dbReference>
<accession>I3S445</accession>
<sequence>MEKLEEMEDKINLIHMMAFQVDDYKERLKSAYQERSKIIDSIPGFWFTVVLLKHPAYRQLFNQEDHKIFQYFTSLEVEDDMDVNSSYSITFNFKPNPYFENTKLQKTLTFLQEGTTKITATPIKWKQNNQVPADFGFFSWFTMTEQKDDVHHIHDEIACLFKDDVWKYALFYFKMESYDSDEEWVDS</sequence>
<keyword evidence="2" id="KW-0143">Chaperone</keyword>
<dbReference type="InterPro" id="IPR037231">
    <property type="entry name" value="NAP-like_sf"/>
</dbReference>
<dbReference type="InterPro" id="IPR002164">
    <property type="entry name" value="NAP_family"/>
</dbReference>
<evidence type="ECO:0000313" key="4">
    <source>
        <dbReference type="EMBL" id="AFK35037.1"/>
    </source>
</evidence>
<dbReference type="OMA" id="ENTERPG"/>
<dbReference type="Gene3D" id="3.30.1120.90">
    <property type="entry name" value="Nucleosome assembly protein"/>
    <property type="match status" value="1"/>
</dbReference>
<dbReference type="GeneID" id="130742982"/>
<dbReference type="GO" id="GO:0005634">
    <property type="term" value="C:nucleus"/>
    <property type="evidence" value="ECO:0007669"/>
    <property type="project" value="InterPro"/>
</dbReference>
<dbReference type="RefSeq" id="XP_057451077.1">
    <property type="nucleotide sequence ID" value="XM_057595094.1"/>
</dbReference>
<dbReference type="GO" id="GO:0006334">
    <property type="term" value="P:nucleosome assembly"/>
    <property type="evidence" value="ECO:0007669"/>
    <property type="project" value="InterPro"/>
</dbReference>
<evidence type="ECO:0000256" key="3">
    <source>
        <dbReference type="RuleBase" id="RU003876"/>
    </source>
</evidence>
<dbReference type="GO" id="GO:0000724">
    <property type="term" value="P:double-strand break repair via homologous recombination"/>
    <property type="evidence" value="ECO:0007669"/>
    <property type="project" value="UniProtKB-ARBA"/>
</dbReference>